<keyword evidence="2" id="KW-1185">Reference proteome</keyword>
<dbReference type="KEGG" id="smas:HUE87_05070"/>
<reference evidence="1 2" key="1">
    <citation type="submission" date="2020-05" db="EMBL/GenBank/DDBJ databases">
        <title>Sulfurimonas marisnigri, sp. nov., and Sulfurimonas baltica, sp. nov., manganese oxide reducing chemolithoautotrophs of the class Epsilonproteobacteria isolated from the pelagic redoxclines of the Black and Baltic Seas and emended description of the genus Sulfurimonas.</title>
        <authorList>
            <person name="Henkel J.V."/>
            <person name="Laudan C."/>
            <person name="Werner J."/>
            <person name="Neu T."/>
            <person name="Plewe S."/>
            <person name="Sproer C."/>
            <person name="Bunk B."/>
            <person name="Schulz-Vogt H.N."/>
        </authorList>
    </citation>
    <scope>NUCLEOTIDE SEQUENCE [LARGE SCALE GENOMIC DNA]</scope>
    <source>
        <strain evidence="1 2">SoZ1</strain>
    </source>
</reference>
<dbReference type="Proteomes" id="UP000593836">
    <property type="component" value="Chromosome"/>
</dbReference>
<gene>
    <name evidence="1" type="ORF">HUE87_05070</name>
</gene>
<sequence>MINKILILLFILLNYVNGDDCYPDRYYYNYNNKKILNIPLKQECMLINRVSNFKFNLGYFFFAGKNPFQVPKIFSAIQSPAYFSDEILNELKISNGKYQPMLIYSNDDKYTFILVLEIDEIIYKFNVTSDYFDEANQLSLYPSGYGDTDKEQHYPIFIDDNKLIFIATNHLKVIDAKKYIFSSDIYFIEIELPFNGSENAEVIHKGYYLLPKGFRNYSNKEIKNFFKKSK</sequence>
<dbReference type="AlphaFoldDB" id="A0A7S7RQN3"/>
<dbReference type="EMBL" id="CP054493">
    <property type="protein sequence ID" value="QOY55602.1"/>
    <property type="molecule type" value="Genomic_DNA"/>
</dbReference>
<dbReference type="RefSeq" id="WP_194367641.1">
    <property type="nucleotide sequence ID" value="NZ_CP054493.1"/>
</dbReference>
<name>A0A7S7RQN3_9BACT</name>
<organism evidence="1 2">
    <name type="scientific">Candidatus Sulfurimonas marisnigri</name>
    <dbReference type="NCBI Taxonomy" id="2740405"/>
    <lineage>
        <taxon>Bacteria</taxon>
        <taxon>Pseudomonadati</taxon>
        <taxon>Campylobacterota</taxon>
        <taxon>Epsilonproteobacteria</taxon>
        <taxon>Campylobacterales</taxon>
        <taxon>Sulfurimonadaceae</taxon>
        <taxon>Sulfurimonas</taxon>
    </lineage>
</organism>
<protein>
    <submittedName>
        <fullName evidence="1">Uncharacterized protein</fullName>
    </submittedName>
</protein>
<evidence type="ECO:0000313" key="2">
    <source>
        <dbReference type="Proteomes" id="UP000593836"/>
    </source>
</evidence>
<proteinExistence type="predicted"/>
<accession>A0A7S7RQN3</accession>
<evidence type="ECO:0000313" key="1">
    <source>
        <dbReference type="EMBL" id="QOY55602.1"/>
    </source>
</evidence>